<dbReference type="KEGG" id="suls:Sdiek1_2886"/>
<gene>
    <name evidence="6" type="ORF">Sdiek1_2886</name>
</gene>
<reference evidence="7" key="1">
    <citation type="submission" date="2017-05" db="EMBL/GenBank/DDBJ databases">
        <title>Dechlorination kinetics govern the competition between two new strains of the genus Sulfurospirillum.</title>
        <authorList>
            <person name="Buttet G.F."/>
            <person name="Murray A.M."/>
            <person name="Goris T."/>
            <person name="Burion M."/>
            <person name="Lin B."/>
            <person name="Rolle M."/>
            <person name="Maillard J."/>
        </authorList>
    </citation>
    <scope>NUCLEOTIDE SEQUENCE [LARGE SCALE GENOMIC DNA]</scope>
    <source>
        <strain evidence="7">SL2-1</strain>
    </source>
</reference>
<dbReference type="RefSeq" id="WP_087439692.1">
    <property type="nucleotide sequence ID" value="NZ_CP021416.1"/>
</dbReference>
<keyword evidence="4" id="KW-0444">Lipid biosynthesis</keyword>
<name>A0A1Y0HPI9_9BACT</name>
<dbReference type="PRINTS" id="PR01071">
    <property type="entry name" value="ACOABIOTINCC"/>
</dbReference>
<dbReference type="PROSITE" id="PS50968">
    <property type="entry name" value="BIOTINYL_LIPOYL"/>
    <property type="match status" value="1"/>
</dbReference>
<evidence type="ECO:0000313" key="6">
    <source>
        <dbReference type="EMBL" id="ARU50028.1"/>
    </source>
</evidence>
<accession>A0A1Y0HPI9</accession>
<dbReference type="PANTHER" id="PTHR45266">
    <property type="entry name" value="OXALOACETATE DECARBOXYLASE ALPHA CHAIN"/>
    <property type="match status" value="1"/>
</dbReference>
<dbReference type="InterPro" id="IPR001249">
    <property type="entry name" value="AcCoA_biotinCC"/>
</dbReference>
<dbReference type="InterPro" id="IPR011053">
    <property type="entry name" value="Single_hybrid_motif"/>
</dbReference>
<comment type="pathway">
    <text evidence="4">Lipid metabolism; fatty acid biosynthesis.</text>
</comment>
<comment type="function">
    <text evidence="1 4">This protein is a component of the acetyl coenzyme A carboxylase complex; first, biotin carboxylase catalyzes the carboxylation of the carrier protein and then the transcarboxylase transfers the carboxyl group to form malonyl-CoA.</text>
</comment>
<dbReference type="GO" id="GO:0009317">
    <property type="term" value="C:acetyl-CoA carboxylase complex"/>
    <property type="evidence" value="ECO:0007669"/>
    <property type="project" value="InterPro"/>
</dbReference>
<dbReference type="AlphaFoldDB" id="A0A1Y0HPI9"/>
<keyword evidence="4" id="KW-0275">Fatty acid biosynthesis</keyword>
<dbReference type="Pfam" id="PF00364">
    <property type="entry name" value="Biotin_lipoyl"/>
    <property type="match status" value="1"/>
</dbReference>
<dbReference type="EMBL" id="CP021416">
    <property type="protein sequence ID" value="ARU50028.1"/>
    <property type="molecule type" value="Genomic_DNA"/>
</dbReference>
<dbReference type="SUPFAM" id="SSF51230">
    <property type="entry name" value="Single hybrid motif"/>
    <property type="match status" value="1"/>
</dbReference>
<dbReference type="InterPro" id="IPR000089">
    <property type="entry name" value="Biotin_lipoyl"/>
</dbReference>
<sequence length="155" mass="16667">MDKNEIRELIRIFDKSDITKLKIKEGDFSIELQKGFDGPVTYATAPVMQAPNVAPVAAPIAQVGGEASVNAAPVAVGLCMKSPMVGTFYRSPAPGSAPFAKVGDVIRKGQPIGIIEAMKIMNEIEAEFDCKVLDILVEDGQPVEYDMPIFAVEKV</sequence>
<evidence type="ECO:0000256" key="4">
    <source>
        <dbReference type="RuleBase" id="RU364072"/>
    </source>
</evidence>
<dbReference type="GO" id="GO:0006633">
    <property type="term" value="P:fatty acid biosynthetic process"/>
    <property type="evidence" value="ECO:0007669"/>
    <property type="project" value="UniProtKB-UniPathway"/>
</dbReference>
<dbReference type="PANTHER" id="PTHR45266:SF3">
    <property type="entry name" value="OXALOACETATE DECARBOXYLASE ALPHA CHAIN"/>
    <property type="match status" value="1"/>
</dbReference>
<keyword evidence="3 4" id="KW-0092">Biotin</keyword>
<dbReference type="CDD" id="cd06850">
    <property type="entry name" value="biotinyl_domain"/>
    <property type="match status" value="1"/>
</dbReference>
<dbReference type="OrthoDB" id="9811735at2"/>
<dbReference type="InterPro" id="IPR050709">
    <property type="entry name" value="Biotin_Carboxyl_Carrier/Decarb"/>
</dbReference>
<dbReference type="GO" id="GO:0003989">
    <property type="term" value="F:acetyl-CoA carboxylase activity"/>
    <property type="evidence" value="ECO:0007669"/>
    <property type="project" value="InterPro"/>
</dbReference>
<keyword evidence="7" id="KW-1185">Reference proteome</keyword>
<evidence type="ECO:0000256" key="3">
    <source>
        <dbReference type="ARBA" id="ARBA00023267"/>
    </source>
</evidence>
<evidence type="ECO:0000256" key="2">
    <source>
        <dbReference type="ARBA" id="ARBA00017562"/>
    </source>
</evidence>
<evidence type="ECO:0000259" key="5">
    <source>
        <dbReference type="PROSITE" id="PS50968"/>
    </source>
</evidence>
<evidence type="ECO:0000313" key="7">
    <source>
        <dbReference type="Proteomes" id="UP000196005"/>
    </source>
</evidence>
<organism evidence="6 7">
    <name type="scientific">Sulfurospirillum diekertiae</name>
    <dbReference type="NCBI Taxonomy" id="1854492"/>
    <lineage>
        <taxon>Bacteria</taxon>
        <taxon>Pseudomonadati</taxon>
        <taxon>Campylobacterota</taxon>
        <taxon>Epsilonproteobacteria</taxon>
        <taxon>Campylobacterales</taxon>
        <taxon>Sulfurospirillaceae</taxon>
        <taxon>Sulfurospirillum</taxon>
    </lineage>
</organism>
<evidence type="ECO:0000256" key="1">
    <source>
        <dbReference type="ARBA" id="ARBA00003761"/>
    </source>
</evidence>
<feature type="domain" description="Lipoyl-binding" evidence="5">
    <location>
        <begin position="77"/>
        <end position="153"/>
    </location>
</feature>
<protein>
    <recommendedName>
        <fullName evidence="2 4">Biotin carboxyl carrier protein of acetyl-CoA carboxylase</fullName>
    </recommendedName>
</protein>
<dbReference type="Gene3D" id="2.40.50.100">
    <property type="match status" value="1"/>
</dbReference>
<keyword evidence="4" id="KW-0276">Fatty acid metabolism</keyword>
<dbReference type="Proteomes" id="UP000196005">
    <property type="component" value="Chromosome"/>
</dbReference>
<proteinExistence type="predicted"/>
<keyword evidence="4" id="KW-0443">Lipid metabolism</keyword>
<dbReference type="UniPathway" id="UPA00094"/>
<dbReference type="NCBIfam" id="TIGR00531">
    <property type="entry name" value="BCCP"/>
    <property type="match status" value="1"/>
</dbReference>